<dbReference type="InterPro" id="IPR025334">
    <property type="entry name" value="DUF4240"/>
</dbReference>
<dbReference type="EMBL" id="FRCS01000007">
    <property type="protein sequence ID" value="SHN75503.1"/>
    <property type="molecule type" value="Genomic_DNA"/>
</dbReference>
<evidence type="ECO:0000313" key="2">
    <source>
        <dbReference type="EMBL" id="SHN75503.1"/>
    </source>
</evidence>
<dbReference type="STRING" id="134849.SAMN05443668_107312"/>
<dbReference type="AlphaFoldDB" id="A0A1M7TXX6"/>
<keyword evidence="3" id="KW-1185">Reference proteome</keyword>
<accession>A0A1M7TXX6</accession>
<evidence type="ECO:0000259" key="1">
    <source>
        <dbReference type="Pfam" id="PF14024"/>
    </source>
</evidence>
<organism evidence="2 3">
    <name type="scientific">Cryptosporangium aurantiacum</name>
    <dbReference type="NCBI Taxonomy" id="134849"/>
    <lineage>
        <taxon>Bacteria</taxon>
        <taxon>Bacillati</taxon>
        <taxon>Actinomycetota</taxon>
        <taxon>Actinomycetes</taxon>
        <taxon>Cryptosporangiales</taxon>
        <taxon>Cryptosporangiaceae</taxon>
        <taxon>Cryptosporangium</taxon>
    </lineage>
</organism>
<name>A0A1M7TXX6_9ACTN</name>
<feature type="domain" description="DUF4240" evidence="1">
    <location>
        <begin position="1"/>
        <end position="145"/>
    </location>
</feature>
<dbReference type="OrthoDB" id="6200718at2"/>
<dbReference type="RefSeq" id="WP_073260100.1">
    <property type="nucleotide sequence ID" value="NZ_FRCS01000007.1"/>
</dbReference>
<dbReference type="Pfam" id="PF14024">
    <property type="entry name" value="DUF4240"/>
    <property type="match status" value="1"/>
</dbReference>
<proteinExistence type="predicted"/>
<evidence type="ECO:0000313" key="3">
    <source>
        <dbReference type="Proteomes" id="UP000184440"/>
    </source>
</evidence>
<gene>
    <name evidence="2" type="ORF">SAMN05443668_107312</name>
</gene>
<dbReference type="Proteomes" id="UP000184440">
    <property type="component" value="Unassembled WGS sequence"/>
</dbReference>
<reference evidence="2 3" key="1">
    <citation type="submission" date="2016-11" db="EMBL/GenBank/DDBJ databases">
        <authorList>
            <person name="Jaros S."/>
            <person name="Januszkiewicz K."/>
            <person name="Wedrychowicz H."/>
        </authorList>
    </citation>
    <scope>NUCLEOTIDE SEQUENCE [LARGE SCALE GENOMIC DNA]</scope>
    <source>
        <strain evidence="2 3">DSM 46144</strain>
    </source>
</reference>
<sequence length="200" mass="21537">MDEGGFWDVVAEAYAALECGWYDEDTPRDAVAVAWSSLLAERSADDVLDFAVHYERAMERARRPVTLAAAALLSGGAADDWYGRFAYEDRFAAFRSALVALGRTSFEAVIAEPDVLASLPDADAVERGDWDFFANLDAVPRDAYAAAGGDPGAFANAVAGQLGARPVRGVPPLRGEWHIDESTLATRFPKLAARFPDGVH</sequence>
<protein>
    <recommendedName>
        <fullName evidence="1">DUF4240 domain-containing protein</fullName>
    </recommendedName>
</protein>